<name>A0AAE9JAA7_CAEBR</name>
<evidence type="ECO:0000313" key="3">
    <source>
        <dbReference type="Proteomes" id="UP000829354"/>
    </source>
</evidence>
<keyword evidence="3" id="KW-1185">Reference proteome</keyword>
<feature type="region of interest" description="Disordered" evidence="1">
    <location>
        <begin position="35"/>
        <end position="96"/>
    </location>
</feature>
<dbReference type="EMBL" id="CP092621">
    <property type="protein sequence ID" value="UMM20410.1"/>
    <property type="molecule type" value="Genomic_DNA"/>
</dbReference>
<feature type="compositionally biased region" description="Polar residues" evidence="1">
    <location>
        <begin position="53"/>
        <end position="71"/>
    </location>
</feature>
<gene>
    <name evidence="2" type="ORF">L5515_015694</name>
</gene>
<evidence type="ECO:0000313" key="2">
    <source>
        <dbReference type="EMBL" id="UMM20410.1"/>
    </source>
</evidence>
<evidence type="ECO:0000256" key="1">
    <source>
        <dbReference type="SAM" id="MobiDB-lite"/>
    </source>
</evidence>
<accession>A0AAE9JAA7</accession>
<reference evidence="2 3" key="1">
    <citation type="submission" date="2022-04" db="EMBL/GenBank/DDBJ databases">
        <title>Chromosome-level reference genomes for two strains of Caenorhabditis briggsae: an improved platform for comparative genomics.</title>
        <authorList>
            <person name="Stevens L."/>
            <person name="Andersen E."/>
        </authorList>
    </citation>
    <scope>NUCLEOTIDE SEQUENCE [LARGE SCALE GENOMIC DNA]</scope>
    <source>
        <strain evidence="2">VX34</strain>
        <tissue evidence="2">Whole-organism</tissue>
    </source>
</reference>
<dbReference type="AlphaFoldDB" id="A0AAE9JAA7"/>
<sequence length="96" mass="10590">MLFHSLRLVFADHLTYLKVYSTALAKTVSEIRARNAESPFPDSRVGTPIDLGVSQQQNGHGNGFYTATPSRLANPRYDDLPPTPTPTFRRAPSQGC</sequence>
<proteinExistence type="predicted"/>
<protein>
    <submittedName>
        <fullName evidence="2">Uncharacterized protein</fullName>
    </submittedName>
</protein>
<dbReference type="Proteomes" id="UP000829354">
    <property type="component" value="Chromosome II"/>
</dbReference>
<organism evidence="2 3">
    <name type="scientific">Caenorhabditis briggsae</name>
    <dbReference type="NCBI Taxonomy" id="6238"/>
    <lineage>
        <taxon>Eukaryota</taxon>
        <taxon>Metazoa</taxon>
        <taxon>Ecdysozoa</taxon>
        <taxon>Nematoda</taxon>
        <taxon>Chromadorea</taxon>
        <taxon>Rhabditida</taxon>
        <taxon>Rhabditina</taxon>
        <taxon>Rhabditomorpha</taxon>
        <taxon>Rhabditoidea</taxon>
        <taxon>Rhabditidae</taxon>
        <taxon>Peloderinae</taxon>
        <taxon>Caenorhabditis</taxon>
    </lineage>
</organism>